<proteinExistence type="predicted"/>
<sequence length="276" mass="30277">MRAPLAPRSVNDLRVDDDQILRAEIHTMKGKGTNGKERKRVTQQESTLEPAMDWFINVDVRPDVGCRRKVVNIFFDNEAAGERVSISGHSFAALLMDLESDHRSCNMLSPDGCPRCVVPTSDICCDIHSPDFFAPYSVVIPPQSKCPSHSHISGFTMSSDDLALINALEDWREGTTISLHGEGFLCDLGSGLVMPTKVLNRIVTCTHAHKIKTVADLQKETSWLGAEHYGHQIVSLVLQHLPIPVIAPLFTSAPLPRSNGVVPSPLTTLAPKPTTR</sequence>
<evidence type="ECO:0000313" key="1">
    <source>
        <dbReference type="EMBL" id="KAF8424255.1"/>
    </source>
</evidence>
<comment type="caution">
    <text evidence="1">The sequence shown here is derived from an EMBL/GenBank/DDBJ whole genome shotgun (WGS) entry which is preliminary data.</text>
</comment>
<organism evidence="1 2">
    <name type="scientific">Boletus edulis BED1</name>
    <dbReference type="NCBI Taxonomy" id="1328754"/>
    <lineage>
        <taxon>Eukaryota</taxon>
        <taxon>Fungi</taxon>
        <taxon>Dikarya</taxon>
        <taxon>Basidiomycota</taxon>
        <taxon>Agaricomycotina</taxon>
        <taxon>Agaricomycetes</taxon>
        <taxon>Agaricomycetidae</taxon>
        <taxon>Boletales</taxon>
        <taxon>Boletineae</taxon>
        <taxon>Boletaceae</taxon>
        <taxon>Boletoideae</taxon>
        <taxon>Boletus</taxon>
    </lineage>
</organism>
<dbReference type="AlphaFoldDB" id="A0AAD4BF44"/>
<evidence type="ECO:0000313" key="2">
    <source>
        <dbReference type="Proteomes" id="UP001194468"/>
    </source>
</evidence>
<accession>A0AAD4BF44</accession>
<reference evidence="1" key="1">
    <citation type="submission" date="2019-10" db="EMBL/GenBank/DDBJ databases">
        <authorList>
            <consortium name="DOE Joint Genome Institute"/>
            <person name="Kuo A."/>
            <person name="Miyauchi S."/>
            <person name="Kiss E."/>
            <person name="Drula E."/>
            <person name="Kohler A."/>
            <person name="Sanchez-Garcia M."/>
            <person name="Andreopoulos B."/>
            <person name="Barry K.W."/>
            <person name="Bonito G."/>
            <person name="Buee M."/>
            <person name="Carver A."/>
            <person name="Chen C."/>
            <person name="Cichocki N."/>
            <person name="Clum A."/>
            <person name="Culley D."/>
            <person name="Crous P.W."/>
            <person name="Fauchery L."/>
            <person name="Girlanda M."/>
            <person name="Hayes R."/>
            <person name="Keri Z."/>
            <person name="LaButti K."/>
            <person name="Lipzen A."/>
            <person name="Lombard V."/>
            <person name="Magnuson J."/>
            <person name="Maillard F."/>
            <person name="Morin E."/>
            <person name="Murat C."/>
            <person name="Nolan M."/>
            <person name="Ohm R."/>
            <person name="Pangilinan J."/>
            <person name="Pereira M."/>
            <person name="Perotto S."/>
            <person name="Peter M."/>
            <person name="Riley R."/>
            <person name="Sitrit Y."/>
            <person name="Stielow B."/>
            <person name="Szollosi G."/>
            <person name="Zifcakova L."/>
            <person name="Stursova M."/>
            <person name="Spatafora J.W."/>
            <person name="Tedersoo L."/>
            <person name="Vaario L.-M."/>
            <person name="Yamada A."/>
            <person name="Yan M."/>
            <person name="Wang P."/>
            <person name="Xu J."/>
            <person name="Bruns T."/>
            <person name="Baldrian P."/>
            <person name="Vilgalys R."/>
            <person name="Henrissat B."/>
            <person name="Grigoriev I.V."/>
            <person name="Hibbett D."/>
            <person name="Nagy L.G."/>
            <person name="Martin F.M."/>
        </authorList>
    </citation>
    <scope>NUCLEOTIDE SEQUENCE</scope>
    <source>
        <strain evidence="1">BED1</strain>
    </source>
</reference>
<keyword evidence="2" id="KW-1185">Reference proteome</keyword>
<dbReference type="EMBL" id="WHUW01000106">
    <property type="protein sequence ID" value="KAF8424255.1"/>
    <property type="molecule type" value="Genomic_DNA"/>
</dbReference>
<dbReference type="Proteomes" id="UP001194468">
    <property type="component" value="Unassembled WGS sequence"/>
</dbReference>
<protein>
    <submittedName>
        <fullName evidence="1">Uncharacterized protein</fullName>
    </submittedName>
</protein>
<reference evidence="1" key="2">
    <citation type="journal article" date="2020" name="Nat. Commun.">
        <title>Large-scale genome sequencing of mycorrhizal fungi provides insights into the early evolution of symbiotic traits.</title>
        <authorList>
            <person name="Miyauchi S."/>
            <person name="Kiss E."/>
            <person name="Kuo A."/>
            <person name="Drula E."/>
            <person name="Kohler A."/>
            <person name="Sanchez-Garcia M."/>
            <person name="Morin E."/>
            <person name="Andreopoulos B."/>
            <person name="Barry K.W."/>
            <person name="Bonito G."/>
            <person name="Buee M."/>
            <person name="Carver A."/>
            <person name="Chen C."/>
            <person name="Cichocki N."/>
            <person name="Clum A."/>
            <person name="Culley D."/>
            <person name="Crous P.W."/>
            <person name="Fauchery L."/>
            <person name="Girlanda M."/>
            <person name="Hayes R.D."/>
            <person name="Keri Z."/>
            <person name="LaButti K."/>
            <person name="Lipzen A."/>
            <person name="Lombard V."/>
            <person name="Magnuson J."/>
            <person name="Maillard F."/>
            <person name="Murat C."/>
            <person name="Nolan M."/>
            <person name="Ohm R.A."/>
            <person name="Pangilinan J."/>
            <person name="Pereira M.F."/>
            <person name="Perotto S."/>
            <person name="Peter M."/>
            <person name="Pfister S."/>
            <person name="Riley R."/>
            <person name="Sitrit Y."/>
            <person name="Stielow J.B."/>
            <person name="Szollosi G."/>
            <person name="Zifcakova L."/>
            <person name="Stursova M."/>
            <person name="Spatafora J.W."/>
            <person name="Tedersoo L."/>
            <person name="Vaario L.M."/>
            <person name="Yamada A."/>
            <person name="Yan M."/>
            <person name="Wang P."/>
            <person name="Xu J."/>
            <person name="Bruns T."/>
            <person name="Baldrian P."/>
            <person name="Vilgalys R."/>
            <person name="Dunand C."/>
            <person name="Henrissat B."/>
            <person name="Grigoriev I.V."/>
            <person name="Hibbett D."/>
            <person name="Nagy L.G."/>
            <person name="Martin F.M."/>
        </authorList>
    </citation>
    <scope>NUCLEOTIDE SEQUENCE</scope>
    <source>
        <strain evidence="1">BED1</strain>
    </source>
</reference>
<gene>
    <name evidence="1" type="ORF">L210DRAFT_3765528</name>
</gene>
<name>A0AAD4BF44_BOLED</name>